<proteinExistence type="predicted"/>
<sequence length="219" mass="25837">MPYNNPFRKQKQYLSSSERTKKLSTKTMTSVKNTKLVKARNFTNSKTFFDKNMSYGDRLKYTQGYFQLTCCCDDDKCIVQKASQGKFSYVDLDKIVKSKIYDKHCKYKDYYYIINDCRHQKGIITPRGKLNPTPKQKIFEFPRPIEKLYVCCELKDDPCMPCDKHCSANHTHYFPTNSQIINYTHNHKTHPHPKPYPFPNKNSTNFMSKYDLDKSLIGK</sequence>
<dbReference type="AlphaFoldDB" id="A0A6C0C1G9"/>
<accession>A0A6C0C1G9</accession>
<protein>
    <submittedName>
        <fullName evidence="1">Uncharacterized protein</fullName>
    </submittedName>
</protein>
<organism evidence="1">
    <name type="scientific">viral metagenome</name>
    <dbReference type="NCBI Taxonomy" id="1070528"/>
    <lineage>
        <taxon>unclassified sequences</taxon>
        <taxon>metagenomes</taxon>
        <taxon>organismal metagenomes</taxon>
    </lineage>
</organism>
<reference evidence="1" key="1">
    <citation type="journal article" date="2020" name="Nature">
        <title>Giant virus diversity and host interactions through global metagenomics.</title>
        <authorList>
            <person name="Schulz F."/>
            <person name="Roux S."/>
            <person name="Paez-Espino D."/>
            <person name="Jungbluth S."/>
            <person name="Walsh D.A."/>
            <person name="Denef V.J."/>
            <person name="McMahon K.D."/>
            <person name="Konstantinidis K.T."/>
            <person name="Eloe-Fadrosh E.A."/>
            <person name="Kyrpides N.C."/>
            <person name="Woyke T."/>
        </authorList>
    </citation>
    <scope>NUCLEOTIDE SEQUENCE</scope>
    <source>
        <strain evidence="1">GVMAG-M-3300020169-51</strain>
    </source>
</reference>
<name>A0A6C0C1G9_9ZZZZ</name>
<dbReference type="EMBL" id="MN739299">
    <property type="protein sequence ID" value="QHS97498.1"/>
    <property type="molecule type" value="Genomic_DNA"/>
</dbReference>
<evidence type="ECO:0000313" key="1">
    <source>
        <dbReference type="EMBL" id="QHS97498.1"/>
    </source>
</evidence>